<dbReference type="Proteomes" id="UP000008984">
    <property type="component" value="Unassembled WGS sequence"/>
</dbReference>
<dbReference type="OrthoDB" id="18170at2759"/>
<dbReference type="VEuPathDB" id="FungiDB:TRIREDRAFT_59771"/>
<gene>
    <name evidence="9" type="ORF">TRIREDRAFT_59771</name>
</gene>
<comment type="similarity">
    <text evidence="3">Belongs to the UbiA prenyltransferase family.</text>
</comment>
<dbReference type="KEGG" id="tre:TRIREDRAFT_59771"/>
<feature type="transmembrane region" description="Helical" evidence="8">
    <location>
        <begin position="164"/>
        <end position="182"/>
    </location>
</feature>
<keyword evidence="6 8" id="KW-1133">Transmembrane helix</keyword>
<dbReference type="PANTHER" id="PTHR11048:SF39">
    <property type="entry name" value="POLYPRENYL TRANSFERASE AUSN"/>
    <property type="match status" value="1"/>
</dbReference>
<keyword evidence="7 8" id="KW-0472">Membrane</keyword>
<evidence type="ECO:0000256" key="3">
    <source>
        <dbReference type="ARBA" id="ARBA00005985"/>
    </source>
</evidence>
<protein>
    <submittedName>
        <fullName evidence="9">Predicted protein</fullName>
    </submittedName>
</protein>
<evidence type="ECO:0000256" key="1">
    <source>
        <dbReference type="ARBA" id="ARBA00004141"/>
    </source>
</evidence>
<dbReference type="GeneID" id="18486524"/>
<evidence type="ECO:0000256" key="7">
    <source>
        <dbReference type="ARBA" id="ARBA00023136"/>
    </source>
</evidence>
<dbReference type="CDD" id="cd13959">
    <property type="entry name" value="PT_UbiA_COQ2"/>
    <property type="match status" value="1"/>
</dbReference>
<dbReference type="AlphaFoldDB" id="G0RFV1"/>
<dbReference type="RefSeq" id="XP_006964222.1">
    <property type="nucleotide sequence ID" value="XM_006964160.1"/>
</dbReference>
<feature type="transmembrane region" description="Helical" evidence="8">
    <location>
        <begin position="263"/>
        <end position="287"/>
    </location>
</feature>
<evidence type="ECO:0000256" key="4">
    <source>
        <dbReference type="ARBA" id="ARBA00022679"/>
    </source>
</evidence>
<evidence type="ECO:0000313" key="10">
    <source>
        <dbReference type="Proteomes" id="UP000008984"/>
    </source>
</evidence>
<dbReference type="GO" id="GO:0005743">
    <property type="term" value="C:mitochondrial inner membrane"/>
    <property type="evidence" value="ECO:0007669"/>
    <property type="project" value="TreeGrafter"/>
</dbReference>
<dbReference type="InterPro" id="IPR000537">
    <property type="entry name" value="UbiA_prenyltransferase"/>
</dbReference>
<reference evidence="9 10" key="1">
    <citation type="journal article" date="2008" name="Nat. Biotechnol.">
        <title>Genome sequencing and analysis of the biomass-degrading fungus Trichoderma reesei (syn. Hypocrea jecorina).</title>
        <authorList>
            <person name="Martinez D."/>
            <person name="Berka R.M."/>
            <person name="Henrissat B."/>
            <person name="Saloheimo M."/>
            <person name="Arvas M."/>
            <person name="Baker S.E."/>
            <person name="Chapman J."/>
            <person name="Chertkov O."/>
            <person name="Coutinho P.M."/>
            <person name="Cullen D."/>
            <person name="Danchin E.G."/>
            <person name="Grigoriev I.V."/>
            <person name="Harris P."/>
            <person name="Jackson M."/>
            <person name="Kubicek C.P."/>
            <person name="Han C.S."/>
            <person name="Ho I."/>
            <person name="Larrondo L.F."/>
            <person name="de Leon A.L."/>
            <person name="Magnuson J.K."/>
            <person name="Merino S."/>
            <person name="Misra M."/>
            <person name="Nelson B."/>
            <person name="Putnam N."/>
            <person name="Robbertse B."/>
            <person name="Salamov A.A."/>
            <person name="Schmoll M."/>
            <person name="Terry A."/>
            <person name="Thayer N."/>
            <person name="Westerholm-Parvinen A."/>
            <person name="Schoch C.L."/>
            <person name="Yao J."/>
            <person name="Barabote R."/>
            <person name="Nelson M.A."/>
            <person name="Detter C."/>
            <person name="Bruce D."/>
            <person name="Kuske C.R."/>
            <person name="Xie G."/>
            <person name="Richardson P."/>
            <person name="Rokhsar D.S."/>
            <person name="Lucas S.M."/>
            <person name="Rubin E.M."/>
            <person name="Dunn-Coleman N."/>
            <person name="Ward M."/>
            <person name="Brettin T.S."/>
        </authorList>
    </citation>
    <scope>NUCLEOTIDE SEQUENCE [LARGE SCALE GENOMIC DNA]</scope>
    <source>
        <strain evidence="9 10">QM6a</strain>
    </source>
</reference>
<keyword evidence="5 8" id="KW-0812">Transmembrane</keyword>
<comment type="pathway">
    <text evidence="2">Secondary metabolite biosynthesis; terpenoid biosynthesis.</text>
</comment>
<dbReference type="InterPro" id="IPR039653">
    <property type="entry name" value="Prenyltransferase"/>
</dbReference>
<dbReference type="InterPro" id="IPR044878">
    <property type="entry name" value="UbiA_sf"/>
</dbReference>
<dbReference type="GO" id="GO:0006744">
    <property type="term" value="P:ubiquinone biosynthetic process"/>
    <property type="evidence" value="ECO:0007669"/>
    <property type="project" value="TreeGrafter"/>
</dbReference>
<organism evidence="10">
    <name type="scientific">Hypocrea jecorina (strain QM6a)</name>
    <name type="common">Trichoderma reesei</name>
    <dbReference type="NCBI Taxonomy" id="431241"/>
    <lineage>
        <taxon>Eukaryota</taxon>
        <taxon>Fungi</taxon>
        <taxon>Dikarya</taxon>
        <taxon>Ascomycota</taxon>
        <taxon>Pezizomycotina</taxon>
        <taxon>Sordariomycetes</taxon>
        <taxon>Hypocreomycetidae</taxon>
        <taxon>Hypocreales</taxon>
        <taxon>Hypocreaceae</taxon>
        <taxon>Trichoderma</taxon>
    </lineage>
</organism>
<dbReference type="PANTHER" id="PTHR11048">
    <property type="entry name" value="PRENYLTRANSFERASES"/>
    <property type="match status" value="1"/>
</dbReference>
<feature type="transmembrane region" description="Helical" evidence="8">
    <location>
        <begin position="194"/>
        <end position="214"/>
    </location>
</feature>
<evidence type="ECO:0000256" key="8">
    <source>
        <dbReference type="SAM" id="Phobius"/>
    </source>
</evidence>
<dbReference type="Gene3D" id="1.10.357.140">
    <property type="entry name" value="UbiA prenyltransferase"/>
    <property type="match status" value="1"/>
</dbReference>
<dbReference type="Gene3D" id="1.20.120.1780">
    <property type="entry name" value="UbiA prenyltransferase"/>
    <property type="match status" value="1"/>
</dbReference>
<dbReference type="STRING" id="431241.G0RFV1"/>
<dbReference type="Pfam" id="PF01040">
    <property type="entry name" value="UbiA"/>
    <property type="match status" value="1"/>
</dbReference>
<feature type="transmembrane region" description="Helical" evidence="8">
    <location>
        <begin position="235"/>
        <end position="257"/>
    </location>
</feature>
<dbReference type="FunFam" id="1.10.357.140:FF:000008">
    <property type="entry name" value="4-hydroxybenzoate octaprenyltransferase"/>
    <property type="match status" value="1"/>
</dbReference>
<evidence type="ECO:0000256" key="5">
    <source>
        <dbReference type="ARBA" id="ARBA00022692"/>
    </source>
</evidence>
<evidence type="ECO:0000256" key="2">
    <source>
        <dbReference type="ARBA" id="ARBA00004721"/>
    </source>
</evidence>
<keyword evidence="10" id="KW-1185">Reference proteome</keyword>
<feature type="transmembrane region" description="Helical" evidence="8">
    <location>
        <begin position="299"/>
        <end position="316"/>
    </location>
</feature>
<evidence type="ECO:0000313" key="9">
    <source>
        <dbReference type="EMBL" id="EGR49880.1"/>
    </source>
</evidence>
<dbReference type="HOGENOM" id="CLU_034879_2_0_1"/>
<comment type="subcellular location">
    <subcellularLocation>
        <location evidence="1">Membrane</location>
        <topology evidence="1">Multi-pass membrane protein</topology>
    </subcellularLocation>
</comment>
<name>G0RFV1_HYPJQ</name>
<dbReference type="eggNOG" id="KOG1381">
    <property type="taxonomic scope" value="Eukaryota"/>
</dbReference>
<proteinExistence type="inferred from homology"/>
<dbReference type="EMBL" id="GL985061">
    <property type="protein sequence ID" value="EGR49880.1"/>
    <property type="molecule type" value="Genomic_DNA"/>
</dbReference>
<dbReference type="GO" id="GO:0008412">
    <property type="term" value="F:4-hydroxybenzoate polyprenyltransferase activity"/>
    <property type="evidence" value="ECO:0007669"/>
    <property type="project" value="TreeGrafter"/>
</dbReference>
<evidence type="ECO:0000256" key="6">
    <source>
        <dbReference type="ARBA" id="ARBA00022989"/>
    </source>
</evidence>
<accession>G0RFV1</accession>
<keyword evidence="4" id="KW-0808">Transferase</keyword>
<sequence>MPPAVVKNSAYTPPTKGILSCLPSSWVPYAELIRLDKPHGIYMTIYPYALGLLYASQLTSESLPPNVVLSRFLNLAIWTFLIRSAGCAWNDNVDQDFDRQTARCRDRPIARGAISTLQGHVFTTALLALGFLSIQNFPLESKIDGAATVLLTCIYPFGKRFTHFAQVTLGLTLSVAIIFGPHSVGANPLSQGNFLPTTCLVSSIILLVIFYDVVYARQDTVDDLKSGVKGMAVLFRNWITTLLLTLIIAILTLLYITARSLDLGWVFFGLSVAGPAVSLLTTIALIASKSSSSRYAGKFYVLAIASLLSGFTIEYLRTIM</sequence>